<dbReference type="AlphaFoldDB" id="A0A6D2HQW0"/>
<name>A0A6D2HQW0_9BRAS</name>
<protein>
    <submittedName>
        <fullName evidence="1">Uncharacterized protein</fullName>
    </submittedName>
</protein>
<proteinExistence type="predicted"/>
<dbReference type="Proteomes" id="UP000467841">
    <property type="component" value="Unassembled WGS sequence"/>
</dbReference>
<organism evidence="1 2">
    <name type="scientific">Microthlaspi erraticum</name>
    <dbReference type="NCBI Taxonomy" id="1685480"/>
    <lineage>
        <taxon>Eukaryota</taxon>
        <taxon>Viridiplantae</taxon>
        <taxon>Streptophyta</taxon>
        <taxon>Embryophyta</taxon>
        <taxon>Tracheophyta</taxon>
        <taxon>Spermatophyta</taxon>
        <taxon>Magnoliopsida</taxon>
        <taxon>eudicotyledons</taxon>
        <taxon>Gunneridae</taxon>
        <taxon>Pentapetalae</taxon>
        <taxon>rosids</taxon>
        <taxon>malvids</taxon>
        <taxon>Brassicales</taxon>
        <taxon>Brassicaceae</taxon>
        <taxon>Coluteocarpeae</taxon>
        <taxon>Microthlaspi</taxon>
    </lineage>
</organism>
<keyword evidence="2" id="KW-1185">Reference proteome</keyword>
<comment type="caution">
    <text evidence="1">The sequence shown here is derived from an EMBL/GenBank/DDBJ whole genome shotgun (WGS) entry which is preliminary data.</text>
</comment>
<evidence type="ECO:0000313" key="2">
    <source>
        <dbReference type="Proteomes" id="UP000467841"/>
    </source>
</evidence>
<reference evidence="1" key="1">
    <citation type="submission" date="2020-01" db="EMBL/GenBank/DDBJ databases">
        <authorList>
            <person name="Mishra B."/>
        </authorList>
    </citation>
    <scope>NUCLEOTIDE SEQUENCE [LARGE SCALE GENOMIC DNA]</scope>
</reference>
<accession>A0A6D2HQW0</accession>
<dbReference type="EMBL" id="CACVBM020000222">
    <property type="protein sequence ID" value="CAA7016449.1"/>
    <property type="molecule type" value="Genomic_DNA"/>
</dbReference>
<gene>
    <name evidence="1" type="ORF">MERR_LOCUS3684</name>
</gene>
<sequence>MTYGHCVLPVVCVIQRRIALAAHTPLSRKVGGTWRRRHTSDQAKAARVSLSTGGTPRSLAIAWLMACGVCSSKPGEWKVATSEEKRHRLHAEKTCSMEKK</sequence>
<evidence type="ECO:0000313" key="1">
    <source>
        <dbReference type="EMBL" id="CAA7016449.1"/>
    </source>
</evidence>